<organism evidence="13 14">
    <name type="scientific">Nostoc sphaeroides CCNUC1</name>
    <dbReference type="NCBI Taxonomy" id="2653204"/>
    <lineage>
        <taxon>Bacteria</taxon>
        <taxon>Bacillati</taxon>
        <taxon>Cyanobacteriota</taxon>
        <taxon>Cyanophyceae</taxon>
        <taxon>Nostocales</taxon>
        <taxon>Nostocaceae</taxon>
        <taxon>Nostoc</taxon>
    </lineage>
</organism>
<dbReference type="EMBL" id="CP045226">
    <property type="protein sequence ID" value="QFS48653.1"/>
    <property type="molecule type" value="Genomic_DNA"/>
</dbReference>
<evidence type="ECO:0000256" key="3">
    <source>
        <dbReference type="ARBA" id="ARBA00022692"/>
    </source>
</evidence>
<feature type="transmembrane region" description="Helical" evidence="12">
    <location>
        <begin position="26"/>
        <end position="47"/>
    </location>
</feature>
<feature type="transmembrane region" description="Helical" evidence="12">
    <location>
        <begin position="140"/>
        <end position="160"/>
    </location>
</feature>
<evidence type="ECO:0000256" key="4">
    <source>
        <dbReference type="ARBA" id="ARBA00022723"/>
    </source>
</evidence>
<comment type="pathway">
    <text evidence="11">Porphyrin-containing compound metabolism.</text>
</comment>
<evidence type="ECO:0000256" key="1">
    <source>
        <dbReference type="ARBA" id="ARBA00004141"/>
    </source>
</evidence>
<evidence type="ECO:0000256" key="5">
    <source>
        <dbReference type="ARBA" id="ARBA00022989"/>
    </source>
</evidence>
<evidence type="ECO:0000256" key="9">
    <source>
        <dbReference type="ARBA" id="ARBA00023136"/>
    </source>
</evidence>
<gene>
    <name evidence="13" type="ORF">GXM_06147</name>
</gene>
<feature type="transmembrane region" description="Helical" evidence="12">
    <location>
        <begin position="172"/>
        <end position="193"/>
    </location>
</feature>
<evidence type="ECO:0000256" key="6">
    <source>
        <dbReference type="ARBA" id="ARBA00023002"/>
    </source>
</evidence>
<dbReference type="InterPro" id="IPR003780">
    <property type="entry name" value="COX15/CtaA_fam"/>
</dbReference>
<keyword evidence="5 12" id="KW-1133">Transmembrane helix</keyword>
<dbReference type="PANTHER" id="PTHR35457:SF1">
    <property type="entry name" value="HEME A SYNTHASE"/>
    <property type="match status" value="1"/>
</dbReference>
<feature type="transmembrane region" description="Helical" evidence="12">
    <location>
        <begin position="108"/>
        <end position="128"/>
    </location>
</feature>
<evidence type="ECO:0000313" key="13">
    <source>
        <dbReference type="EMBL" id="QFS48653.1"/>
    </source>
</evidence>
<dbReference type="Pfam" id="PF02628">
    <property type="entry name" value="COX15-CtaA"/>
    <property type="match status" value="1"/>
</dbReference>
<keyword evidence="14" id="KW-1185">Reference proteome</keyword>
<keyword evidence="4" id="KW-0479">Metal-binding</keyword>
<keyword evidence="2" id="KW-1003">Cell membrane</keyword>
<evidence type="ECO:0000313" key="14">
    <source>
        <dbReference type="Proteomes" id="UP000326678"/>
    </source>
</evidence>
<dbReference type="KEGG" id="nsh:GXM_06147"/>
<feature type="transmembrane region" description="Helical" evidence="12">
    <location>
        <begin position="246"/>
        <end position="265"/>
    </location>
</feature>
<keyword evidence="3 12" id="KW-0812">Transmembrane</keyword>
<feature type="transmembrane region" description="Helical" evidence="12">
    <location>
        <begin position="277"/>
        <end position="297"/>
    </location>
</feature>
<comment type="subcellular location">
    <subcellularLocation>
        <location evidence="1">Membrane</location>
        <topology evidence="1">Multi-pass membrane protein</topology>
    </subcellularLocation>
</comment>
<evidence type="ECO:0000256" key="2">
    <source>
        <dbReference type="ARBA" id="ARBA00022475"/>
    </source>
</evidence>
<evidence type="ECO:0000256" key="12">
    <source>
        <dbReference type="SAM" id="Phobius"/>
    </source>
</evidence>
<keyword evidence="9 12" id="KW-0472">Membrane</keyword>
<sequence>MSEFVLQQQNEAAVEQQKPKEMIRRLVWKICIATLILMAIGSATRVMNAGLACPDWPLCYGELVPAKQMNLQVFLEWFHRLDAALIGVSAIALFGLSWWHRRFLPRWLPWASTFALFLIVFQGILGGLTVTELLRFDIVTAHLGTALLFFSTLLIIGTALTPYQGNGTVGKLPWVGLTAAVLVYLQSLLGALVGSRWALHQCLGGSQLCTVMYSHIAGLVPPTLATLAMVFICWRTPALHPALRRLANMAGGLLTLQILLGFATFKLHLQVEPLTVSHQAIGAALLGTLVAFTVLALRDWATSRNITVLSNDCGVWSEGTGGVAEGKISNS</sequence>
<evidence type="ECO:0000256" key="8">
    <source>
        <dbReference type="ARBA" id="ARBA00023133"/>
    </source>
</evidence>
<feature type="transmembrane region" description="Helical" evidence="12">
    <location>
        <begin position="213"/>
        <end position="234"/>
    </location>
</feature>
<dbReference type="PANTHER" id="PTHR35457">
    <property type="entry name" value="HEME A SYNTHASE"/>
    <property type="match status" value="1"/>
</dbReference>
<dbReference type="InterPro" id="IPR050450">
    <property type="entry name" value="COX15/CtaA_HemeA_synthase"/>
</dbReference>
<dbReference type="AlphaFoldDB" id="A0A5P8W796"/>
<dbReference type="RefSeq" id="WP_118166605.1">
    <property type="nucleotide sequence ID" value="NZ_CP045226.1"/>
</dbReference>
<dbReference type="Proteomes" id="UP000326678">
    <property type="component" value="Chromosome Gxm1"/>
</dbReference>
<evidence type="ECO:0000256" key="11">
    <source>
        <dbReference type="ARBA" id="ARBA00023444"/>
    </source>
</evidence>
<keyword evidence="10" id="KW-1015">Disulfide bond</keyword>
<evidence type="ECO:0000256" key="10">
    <source>
        <dbReference type="ARBA" id="ARBA00023157"/>
    </source>
</evidence>
<evidence type="ECO:0000256" key="7">
    <source>
        <dbReference type="ARBA" id="ARBA00023004"/>
    </source>
</evidence>
<dbReference type="GO" id="GO:0016491">
    <property type="term" value="F:oxidoreductase activity"/>
    <property type="evidence" value="ECO:0007669"/>
    <property type="project" value="UniProtKB-KW"/>
</dbReference>
<keyword evidence="7" id="KW-0408">Iron</keyword>
<proteinExistence type="predicted"/>
<protein>
    <submittedName>
        <fullName evidence="13">COX15, cytochrome c oxidase assembly protein subunit 15</fullName>
    </submittedName>
</protein>
<feature type="transmembrane region" description="Helical" evidence="12">
    <location>
        <begin position="77"/>
        <end position="96"/>
    </location>
</feature>
<reference evidence="13 14" key="1">
    <citation type="submission" date="2019-10" db="EMBL/GenBank/DDBJ databases">
        <title>Genomic and transcriptomic insights into the perfect genentic adaptation of a filamentous nitrogen-fixing cyanobacterium to rice fields.</title>
        <authorList>
            <person name="Chen Z."/>
        </authorList>
    </citation>
    <scope>NUCLEOTIDE SEQUENCE [LARGE SCALE GENOMIC DNA]</scope>
    <source>
        <strain evidence="13">CCNUC1</strain>
    </source>
</reference>
<dbReference type="GO" id="GO:0046872">
    <property type="term" value="F:metal ion binding"/>
    <property type="evidence" value="ECO:0007669"/>
    <property type="project" value="UniProtKB-KW"/>
</dbReference>
<dbReference type="GO" id="GO:0006784">
    <property type="term" value="P:heme A biosynthetic process"/>
    <property type="evidence" value="ECO:0007669"/>
    <property type="project" value="InterPro"/>
</dbReference>
<keyword evidence="6" id="KW-0560">Oxidoreductase</keyword>
<name>A0A5P8W796_9NOSO</name>
<accession>A0A5P8W796</accession>
<dbReference type="GO" id="GO:0016020">
    <property type="term" value="C:membrane"/>
    <property type="evidence" value="ECO:0007669"/>
    <property type="project" value="UniProtKB-SubCell"/>
</dbReference>
<keyword evidence="8" id="KW-0350">Heme biosynthesis</keyword>